<comment type="caution">
    <text evidence="3">The sequence shown here is derived from an EMBL/GenBank/DDBJ whole genome shotgun (WGS) entry which is preliminary data.</text>
</comment>
<protein>
    <recommendedName>
        <fullName evidence="5">Lipoprotein</fullName>
    </recommendedName>
</protein>
<keyword evidence="2" id="KW-0732">Signal</keyword>
<feature type="region of interest" description="Disordered" evidence="1">
    <location>
        <begin position="21"/>
        <end position="62"/>
    </location>
</feature>
<dbReference type="PROSITE" id="PS51257">
    <property type="entry name" value="PROKAR_LIPOPROTEIN"/>
    <property type="match status" value="1"/>
</dbReference>
<dbReference type="RefSeq" id="WP_339379575.1">
    <property type="nucleotide sequence ID" value="NZ_CAWPTA010000006.1"/>
</dbReference>
<keyword evidence="4" id="KW-1185">Reference proteome</keyword>
<gene>
    <name evidence="3" type="ORF">I5L03_03825</name>
</gene>
<organism evidence="3 4">
    <name type="scientific">Aurantiacibacter sediminis</name>
    <dbReference type="NCBI Taxonomy" id="2793064"/>
    <lineage>
        <taxon>Bacteria</taxon>
        <taxon>Pseudomonadati</taxon>
        <taxon>Pseudomonadota</taxon>
        <taxon>Alphaproteobacteria</taxon>
        <taxon>Sphingomonadales</taxon>
        <taxon>Erythrobacteraceae</taxon>
        <taxon>Aurantiacibacter</taxon>
    </lineage>
</organism>
<evidence type="ECO:0008006" key="5">
    <source>
        <dbReference type="Google" id="ProtNLM"/>
    </source>
</evidence>
<sequence length="161" mass="17482">MRIQFSVTAVAAALALSACSGEAEIDPEASEEAAGEAEMATPQVYESPKMESAEPPQLATADTLDPTYHGVWDYVEGMCDPMSDMRLEISGDRLEFYESGGDIVNIERESNGDRLVTVAMSGEGETWDTTFRFEMDSSGQFLIVSGTEEDGFDGVPRKRCS</sequence>
<evidence type="ECO:0000256" key="2">
    <source>
        <dbReference type="SAM" id="SignalP"/>
    </source>
</evidence>
<proteinExistence type="predicted"/>
<evidence type="ECO:0000313" key="3">
    <source>
        <dbReference type="EMBL" id="MBH5321713.1"/>
    </source>
</evidence>
<feature type="chain" id="PRO_5045795576" description="Lipoprotein" evidence="2">
    <location>
        <begin position="24"/>
        <end position="161"/>
    </location>
</feature>
<accession>A0ABS0N166</accession>
<reference evidence="3 4" key="1">
    <citation type="submission" date="2020-11" db="EMBL/GenBank/DDBJ databases">
        <title>Erythrobacter sediminis sp. nov., a marine bacterium from a tidal flat of Garorim Bay.</title>
        <authorList>
            <person name="Kim D."/>
            <person name="Yoo Y."/>
            <person name="Kim J.-J."/>
        </authorList>
    </citation>
    <scope>NUCLEOTIDE SEQUENCE [LARGE SCALE GENOMIC DNA]</scope>
    <source>
        <strain evidence="3 4">JGD-13</strain>
    </source>
</reference>
<dbReference type="EMBL" id="JAEANY010000001">
    <property type="protein sequence ID" value="MBH5321713.1"/>
    <property type="molecule type" value="Genomic_DNA"/>
</dbReference>
<feature type="signal peptide" evidence="2">
    <location>
        <begin position="1"/>
        <end position="23"/>
    </location>
</feature>
<evidence type="ECO:0000256" key="1">
    <source>
        <dbReference type="SAM" id="MobiDB-lite"/>
    </source>
</evidence>
<name>A0ABS0N166_9SPHN</name>
<evidence type="ECO:0000313" key="4">
    <source>
        <dbReference type="Proteomes" id="UP000602442"/>
    </source>
</evidence>
<dbReference type="Proteomes" id="UP000602442">
    <property type="component" value="Unassembled WGS sequence"/>
</dbReference>
<feature type="compositionally biased region" description="Acidic residues" evidence="1">
    <location>
        <begin position="23"/>
        <end position="35"/>
    </location>
</feature>